<dbReference type="EMBL" id="JBHMDG010000024">
    <property type="protein sequence ID" value="MFB9314666.1"/>
    <property type="molecule type" value="Genomic_DNA"/>
</dbReference>
<keyword evidence="6" id="KW-0902">Two-component regulatory system</keyword>
<dbReference type="Gene3D" id="3.30.565.10">
    <property type="entry name" value="Histidine kinase-like ATPase, C-terminal domain"/>
    <property type="match status" value="1"/>
</dbReference>
<keyword evidence="9" id="KW-1185">Reference proteome</keyword>
<sequence length="143" mass="14648">MSALLLGKTAAARERGIDLSVVGSLGGDVPARDLVTVVGNLVDNAFDALDGRVGERRVRVVLGGTDAPVVTVEDSGSGLSDDEADHVLERGWSTKADDRGVGLALVNQVARRHGGAVRIGRSDLGGAAFTVDLGRPVRPGGAR</sequence>
<dbReference type="InterPro" id="IPR004358">
    <property type="entry name" value="Sig_transdc_His_kin-like_C"/>
</dbReference>
<gene>
    <name evidence="8" type="ORF">ACFFRI_16535</name>
</gene>
<dbReference type="GO" id="GO:0004673">
    <property type="term" value="F:protein histidine kinase activity"/>
    <property type="evidence" value="ECO:0007669"/>
    <property type="project" value="UniProtKB-EC"/>
</dbReference>
<keyword evidence="3" id="KW-0597">Phosphoprotein</keyword>
<keyword evidence="5 8" id="KW-0418">Kinase</keyword>
<evidence type="ECO:0000256" key="1">
    <source>
        <dbReference type="ARBA" id="ARBA00000085"/>
    </source>
</evidence>
<dbReference type="InterPro" id="IPR005467">
    <property type="entry name" value="His_kinase_dom"/>
</dbReference>
<name>A0ABV5KD56_9ACTN</name>
<protein>
    <recommendedName>
        <fullName evidence="2">histidine kinase</fullName>
        <ecNumber evidence="2">2.7.13.3</ecNumber>
    </recommendedName>
</protein>
<accession>A0ABV5KD56</accession>
<dbReference type="InterPro" id="IPR036890">
    <property type="entry name" value="HATPase_C_sf"/>
</dbReference>
<proteinExistence type="predicted"/>
<dbReference type="PROSITE" id="PS50109">
    <property type="entry name" value="HIS_KIN"/>
    <property type="match status" value="1"/>
</dbReference>
<reference evidence="8 9" key="1">
    <citation type="submission" date="2024-09" db="EMBL/GenBank/DDBJ databases">
        <authorList>
            <person name="Sun Q."/>
            <person name="Mori K."/>
        </authorList>
    </citation>
    <scope>NUCLEOTIDE SEQUENCE [LARGE SCALE GENOMIC DNA]</scope>
    <source>
        <strain evidence="8 9">JCM 9626</strain>
    </source>
</reference>
<evidence type="ECO:0000313" key="8">
    <source>
        <dbReference type="EMBL" id="MFB9314666.1"/>
    </source>
</evidence>
<dbReference type="PANTHER" id="PTHR44936:SF9">
    <property type="entry name" value="SENSOR PROTEIN CREC"/>
    <property type="match status" value="1"/>
</dbReference>
<evidence type="ECO:0000259" key="7">
    <source>
        <dbReference type="PROSITE" id="PS50109"/>
    </source>
</evidence>
<organism evidence="8 9">
    <name type="scientific">Nocardioides plantarum</name>
    <dbReference type="NCBI Taxonomy" id="29299"/>
    <lineage>
        <taxon>Bacteria</taxon>
        <taxon>Bacillati</taxon>
        <taxon>Actinomycetota</taxon>
        <taxon>Actinomycetes</taxon>
        <taxon>Propionibacteriales</taxon>
        <taxon>Nocardioidaceae</taxon>
        <taxon>Nocardioides</taxon>
    </lineage>
</organism>
<dbReference type="PRINTS" id="PR00344">
    <property type="entry name" value="BCTRLSENSOR"/>
</dbReference>
<dbReference type="EC" id="2.7.13.3" evidence="2"/>
<dbReference type="Pfam" id="PF02518">
    <property type="entry name" value="HATPase_c"/>
    <property type="match status" value="1"/>
</dbReference>
<dbReference type="InterPro" id="IPR050980">
    <property type="entry name" value="2C_sensor_his_kinase"/>
</dbReference>
<dbReference type="SUPFAM" id="SSF55874">
    <property type="entry name" value="ATPase domain of HSP90 chaperone/DNA topoisomerase II/histidine kinase"/>
    <property type="match status" value="1"/>
</dbReference>
<dbReference type="SMART" id="SM00387">
    <property type="entry name" value="HATPase_c"/>
    <property type="match status" value="1"/>
</dbReference>
<dbReference type="PANTHER" id="PTHR44936">
    <property type="entry name" value="SENSOR PROTEIN CREC"/>
    <property type="match status" value="1"/>
</dbReference>
<dbReference type="InterPro" id="IPR003594">
    <property type="entry name" value="HATPase_dom"/>
</dbReference>
<dbReference type="Proteomes" id="UP001589750">
    <property type="component" value="Unassembled WGS sequence"/>
</dbReference>
<keyword evidence="4 8" id="KW-0808">Transferase</keyword>
<comment type="caution">
    <text evidence="8">The sequence shown here is derived from an EMBL/GenBank/DDBJ whole genome shotgun (WGS) entry which is preliminary data.</text>
</comment>
<evidence type="ECO:0000313" key="9">
    <source>
        <dbReference type="Proteomes" id="UP001589750"/>
    </source>
</evidence>
<evidence type="ECO:0000256" key="3">
    <source>
        <dbReference type="ARBA" id="ARBA00022553"/>
    </source>
</evidence>
<dbReference type="RefSeq" id="WP_379142158.1">
    <property type="nucleotide sequence ID" value="NZ_JBHMDG010000024.1"/>
</dbReference>
<evidence type="ECO:0000256" key="2">
    <source>
        <dbReference type="ARBA" id="ARBA00012438"/>
    </source>
</evidence>
<evidence type="ECO:0000256" key="4">
    <source>
        <dbReference type="ARBA" id="ARBA00022679"/>
    </source>
</evidence>
<comment type="catalytic activity">
    <reaction evidence="1">
        <text>ATP + protein L-histidine = ADP + protein N-phospho-L-histidine.</text>
        <dbReference type="EC" id="2.7.13.3"/>
    </reaction>
</comment>
<evidence type="ECO:0000256" key="5">
    <source>
        <dbReference type="ARBA" id="ARBA00022777"/>
    </source>
</evidence>
<evidence type="ECO:0000256" key="6">
    <source>
        <dbReference type="ARBA" id="ARBA00023012"/>
    </source>
</evidence>
<feature type="domain" description="Histidine kinase" evidence="7">
    <location>
        <begin position="34"/>
        <end position="137"/>
    </location>
</feature>